<reference evidence="1 2" key="1">
    <citation type="submission" date="2023-07" db="EMBL/GenBank/DDBJ databases">
        <title>Sorghum-associated microbial communities from plants grown in Nebraska, USA.</title>
        <authorList>
            <person name="Schachtman D."/>
        </authorList>
    </citation>
    <scope>NUCLEOTIDE SEQUENCE [LARGE SCALE GENOMIC DNA]</scope>
    <source>
        <strain evidence="1 2">BE240</strain>
    </source>
</reference>
<protein>
    <submittedName>
        <fullName evidence="1">Uncharacterized protein</fullName>
    </submittedName>
</protein>
<evidence type="ECO:0000313" key="1">
    <source>
        <dbReference type="EMBL" id="MDR7097621.1"/>
    </source>
</evidence>
<keyword evidence="2" id="KW-1185">Reference proteome</keyword>
<dbReference type="Proteomes" id="UP001265550">
    <property type="component" value="Unassembled WGS sequence"/>
</dbReference>
<evidence type="ECO:0000313" key="2">
    <source>
        <dbReference type="Proteomes" id="UP001265550"/>
    </source>
</evidence>
<organism evidence="1 2">
    <name type="scientific">Hydrogenophaga laconesensis</name>
    <dbReference type="NCBI Taxonomy" id="1805971"/>
    <lineage>
        <taxon>Bacteria</taxon>
        <taxon>Pseudomonadati</taxon>
        <taxon>Pseudomonadota</taxon>
        <taxon>Betaproteobacteria</taxon>
        <taxon>Burkholderiales</taxon>
        <taxon>Comamonadaceae</taxon>
        <taxon>Hydrogenophaga</taxon>
    </lineage>
</organism>
<sequence length="117" mass="12595">MRVLRDSASIRGAGADPAEPSLSVLITRLIADLDDEGCDLTEMVRIVVVEPGDALETIDAELGFPLLERPLDVIETHDGWIELTMVLSDDGSGIVVYVPVRPGVDARLLAHCQEAMS</sequence>
<comment type="caution">
    <text evidence="1">The sequence shown here is derived from an EMBL/GenBank/DDBJ whole genome shotgun (WGS) entry which is preliminary data.</text>
</comment>
<gene>
    <name evidence="1" type="ORF">J2X09_005397</name>
</gene>
<proteinExistence type="predicted"/>
<dbReference type="EMBL" id="JAVDWE010000039">
    <property type="protein sequence ID" value="MDR7097621.1"/>
    <property type="molecule type" value="Genomic_DNA"/>
</dbReference>
<dbReference type="RefSeq" id="WP_204735956.1">
    <property type="nucleotide sequence ID" value="NZ_JAVDWE010000039.1"/>
</dbReference>
<name>A0ABU1VJF8_9BURK</name>
<accession>A0ABU1VJF8</accession>